<proteinExistence type="predicted"/>
<dbReference type="EMBL" id="SMLW01000678">
    <property type="protein sequence ID" value="MTI29102.1"/>
    <property type="molecule type" value="Genomic_DNA"/>
</dbReference>
<feature type="transmembrane region" description="Helical" evidence="7">
    <location>
        <begin position="212"/>
        <end position="233"/>
    </location>
</feature>
<feature type="transmembrane region" description="Helical" evidence="7">
    <location>
        <begin position="45"/>
        <end position="64"/>
    </location>
</feature>
<dbReference type="Proteomes" id="UP000798808">
    <property type="component" value="Unassembled WGS sequence"/>
</dbReference>
<feature type="transmembrane region" description="Helical" evidence="7">
    <location>
        <begin position="320"/>
        <end position="340"/>
    </location>
</feature>
<protein>
    <submittedName>
        <fullName evidence="8">Undecaprenyl/decaprenyl-phosphate alpha-N-acetylglucosaminyl 1-phosphate transferase</fullName>
    </submittedName>
</protein>
<feature type="transmembrane region" description="Helical" evidence="7">
    <location>
        <begin position="295"/>
        <end position="314"/>
    </location>
</feature>
<evidence type="ECO:0000256" key="3">
    <source>
        <dbReference type="ARBA" id="ARBA00022679"/>
    </source>
</evidence>
<accession>A0ABW9RXY3</accession>
<evidence type="ECO:0000256" key="5">
    <source>
        <dbReference type="ARBA" id="ARBA00022989"/>
    </source>
</evidence>
<organism evidence="8 9">
    <name type="scientific">Fulvivirga kasyanovii</name>
    <dbReference type="NCBI Taxonomy" id="396812"/>
    <lineage>
        <taxon>Bacteria</taxon>
        <taxon>Pseudomonadati</taxon>
        <taxon>Bacteroidota</taxon>
        <taxon>Cytophagia</taxon>
        <taxon>Cytophagales</taxon>
        <taxon>Fulvivirgaceae</taxon>
        <taxon>Fulvivirga</taxon>
    </lineage>
</organism>
<evidence type="ECO:0000313" key="8">
    <source>
        <dbReference type="EMBL" id="MTI29102.1"/>
    </source>
</evidence>
<keyword evidence="4 7" id="KW-0812">Transmembrane</keyword>
<dbReference type="PANTHER" id="PTHR22926:SF3">
    <property type="entry name" value="UNDECAPRENYL-PHOSPHATE ALPHA-N-ACETYLGLUCOSAMINYL 1-PHOSPHATE TRANSFERASE"/>
    <property type="match status" value="1"/>
</dbReference>
<evidence type="ECO:0000256" key="6">
    <source>
        <dbReference type="ARBA" id="ARBA00023136"/>
    </source>
</evidence>
<dbReference type="CDD" id="cd06853">
    <property type="entry name" value="GT_WecA_like"/>
    <property type="match status" value="1"/>
</dbReference>
<reference evidence="8 9" key="1">
    <citation type="submission" date="2019-02" db="EMBL/GenBank/DDBJ databases">
        <authorList>
            <person name="Goldberg S.R."/>
            <person name="Haltli B.A."/>
            <person name="Correa H."/>
            <person name="Russell K.G."/>
        </authorList>
    </citation>
    <scope>NUCLEOTIDE SEQUENCE [LARGE SCALE GENOMIC DNA]</scope>
    <source>
        <strain evidence="8 9">JCM 16186</strain>
    </source>
</reference>
<dbReference type="Pfam" id="PF00953">
    <property type="entry name" value="Glycos_transf_4"/>
    <property type="match status" value="1"/>
</dbReference>
<feature type="transmembrane region" description="Helical" evidence="7">
    <location>
        <begin position="187"/>
        <end position="205"/>
    </location>
</feature>
<comment type="subcellular location">
    <subcellularLocation>
        <location evidence="1">Cell membrane</location>
        <topology evidence="1">Multi-pass membrane protein</topology>
    </subcellularLocation>
</comment>
<feature type="transmembrane region" description="Helical" evidence="7">
    <location>
        <begin position="239"/>
        <end position="258"/>
    </location>
</feature>
<feature type="transmembrane region" description="Helical" evidence="7">
    <location>
        <begin position="6"/>
        <end position="24"/>
    </location>
</feature>
<evidence type="ECO:0000256" key="2">
    <source>
        <dbReference type="ARBA" id="ARBA00022475"/>
    </source>
</evidence>
<dbReference type="PANTHER" id="PTHR22926">
    <property type="entry name" value="PHOSPHO-N-ACETYLMURAMOYL-PENTAPEPTIDE-TRANSFERASE"/>
    <property type="match status" value="1"/>
</dbReference>
<comment type="caution">
    <text evidence="8">The sequence shown here is derived from an EMBL/GenBank/DDBJ whole genome shotgun (WGS) entry which is preliminary data.</text>
</comment>
<feature type="transmembrane region" description="Helical" evidence="7">
    <location>
        <begin position="136"/>
        <end position="155"/>
    </location>
</feature>
<keyword evidence="2" id="KW-1003">Cell membrane</keyword>
<feature type="transmembrane region" description="Helical" evidence="7">
    <location>
        <begin position="162"/>
        <end position="181"/>
    </location>
</feature>
<evidence type="ECO:0000256" key="7">
    <source>
        <dbReference type="SAM" id="Phobius"/>
    </source>
</evidence>
<keyword evidence="5 7" id="KW-1133">Transmembrane helix</keyword>
<sequence>MDTFHHIPTILIATVITWIVIPWLRKLALLVGLVDTPNERKIHRSPVPLVGGMAIFTGSFFSFLLTNPSWANMGDIKVIVLGAILLLLVGVIDDKLNIRASLKLLIQIALAYYAFRNGLKIDSLYGIFGIYKLPEAVQYVLTLLVITGVVNAFNLMDGIDGLAAGLAVVGLGAFTVLAILAGEAFLITLYLSLIGSLIAFLRFNFDKKNKIFMGDAGSLFLGFILVVSAISILQTTKDTSHATASLATIIGVLALPVVDSLRVYKRRIANGHSPFKADRTHLHHLVLFLGLKHRASSLLIILISALFIAVSTIFGSLIGITFTALAILALFTLVTTILRINQNVSIWKDKIREMESS</sequence>
<gene>
    <name evidence="8" type="ORF">E1163_29345</name>
</gene>
<evidence type="ECO:0000256" key="1">
    <source>
        <dbReference type="ARBA" id="ARBA00004651"/>
    </source>
</evidence>
<dbReference type="GO" id="GO:0016740">
    <property type="term" value="F:transferase activity"/>
    <property type="evidence" value="ECO:0007669"/>
    <property type="project" value="UniProtKB-KW"/>
</dbReference>
<dbReference type="RefSeq" id="WP_155177266.1">
    <property type="nucleotide sequence ID" value="NZ_BAAAFL010000010.1"/>
</dbReference>
<evidence type="ECO:0000313" key="9">
    <source>
        <dbReference type="Proteomes" id="UP000798808"/>
    </source>
</evidence>
<evidence type="ECO:0000256" key="4">
    <source>
        <dbReference type="ARBA" id="ARBA00022692"/>
    </source>
</evidence>
<name>A0ABW9RXY3_9BACT</name>
<keyword evidence="3 8" id="KW-0808">Transferase</keyword>
<keyword evidence="9" id="KW-1185">Reference proteome</keyword>
<dbReference type="InterPro" id="IPR000715">
    <property type="entry name" value="Glycosyl_transferase_4"/>
</dbReference>
<feature type="transmembrane region" description="Helical" evidence="7">
    <location>
        <begin position="76"/>
        <end position="93"/>
    </location>
</feature>
<keyword evidence="6 7" id="KW-0472">Membrane</keyword>
<feature type="transmembrane region" description="Helical" evidence="7">
    <location>
        <begin position="100"/>
        <end position="116"/>
    </location>
</feature>